<dbReference type="Pfam" id="PF04023">
    <property type="entry name" value="FeoA"/>
    <property type="match status" value="1"/>
</dbReference>
<proteinExistence type="predicted"/>
<dbReference type="InterPro" id="IPR008988">
    <property type="entry name" value="Transcriptional_repressor_C"/>
</dbReference>
<feature type="domain" description="Ferrous iron transporter FeoA-like" evidence="2">
    <location>
        <begin position="82"/>
        <end position="152"/>
    </location>
</feature>
<evidence type="ECO:0000256" key="1">
    <source>
        <dbReference type="ARBA" id="ARBA00023004"/>
    </source>
</evidence>
<evidence type="ECO:0000259" key="2">
    <source>
        <dbReference type="SMART" id="SM00899"/>
    </source>
</evidence>
<dbReference type="SUPFAM" id="SSF50037">
    <property type="entry name" value="C-terminal domain of transcriptional repressors"/>
    <property type="match status" value="1"/>
</dbReference>
<gene>
    <name evidence="3" type="ORF">NO2_0971</name>
</gene>
<comment type="caution">
    <text evidence="3">The sequence shown here is derived from an EMBL/GenBank/DDBJ whole genome shotgun (WGS) entry which is preliminary data.</text>
</comment>
<dbReference type="Proteomes" id="UP000275925">
    <property type="component" value="Unassembled WGS sequence"/>
</dbReference>
<reference evidence="3 4" key="1">
    <citation type="journal article" date="2019" name="ISME J.">
        <title>Genome analyses of uncultured TG2/ZB3 bacteria in 'Margulisbacteria' specifically attached to ectosymbiotic spirochetes of protists in the termite gut.</title>
        <authorList>
            <person name="Utami Y.D."/>
            <person name="Kuwahara H."/>
            <person name="Igai K."/>
            <person name="Murakami T."/>
            <person name="Sugaya K."/>
            <person name="Morikawa T."/>
            <person name="Nagura Y."/>
            <person name="Yuki M."/>
            <person name="Deevong P."/>
            <person name="Inoue T."/>
            <person name="Kihara K."/>
            <person name="Lo N."/>
            <person name="Yamada A."/>
            <person name="Ohkuma M."/>
            <person name="Hongoh Y."/>
        </authorList>
    </citation>
    <scope>NUCLEOTIDE SEQUENCE [LARGE SCALE GENOMIC DNA]</scope>
    <source>
        <strain evidence="3">NkOx7-02</strain>
    </source>
</reference>
<dbReference type="Gene3D" id="2.30.30.90">
    <property type="match status" value="1"/>
</dbReference>
<keyword evidence="1" id="KW-0408">Iron</keyword>
<keyword evidence="4" id="KW-1185">Reference proteome</keyword>
<sequence>MVARNKEKNNAERAAAVLKVFCKELLGLTAKKTTEYVETLLPELTPELLEKYCALIGHGYLHNIAPGPCCEQARKYNAHTVLPLNRLPQGQTARVVYVRASQHPALLRLYELGIYPGQPLRIQQLYPTYILATEQGNIAIDGELAKFIFVAKT</sequence>
<dbReference type="EMBL" id="BGZO01000027">
    <property type="protein sequence ID" value="GBR76427.1"/>
    <property type="molecule type" value="Genomic_DNA"/>
</dbReference>
<dbReference type="InterPro" id="IPR007167">
    <property type="entry name" value="Fe-transptr_FeoA-like"/>
</dbReference>
<dbReference type="AlphaFoldDB" id="A0A388TI49"/>
<evidence type="ECO:0000313" key="4">
    <source>
        <dbReference type="Proteomes" id="UP000275925"/>
    </source>
</evidence>
<organism evidence="3 4">
    <name type="scientific">Candidatus Termititenax persephonae</name>
    <dbReference type="NCBI Taxonomy" id="2218525"/>
    <lineage>
        <taxon>Bacteria</taxon>
        <taxon>Bacillati</taxon>
        <taxon>Candidatus Margulisiibacteriota</taxon>
        <taxon>Candidatus Termititenacia</taxon>
        <taxon>Candidatus Termititenacales</taxon>
        <taxon>Candidatus Termititenacaceae</taxon>
        <taxon>Candidatus Termititenax</taxon>
    </lineage>
</organism>
<dbReference type="GO" id="GO:0046914">
    <property type="term" value="F:transition metal ion binding"/>
    <property type="evidence" value="ECO:0007669"/>
    <property type="project" value="InterPro"/>
</dbReference>
<accession>A0A388TI49</accession>
<name>A0A388TI49_9BACT</name>
<protein>
    <submittedName>
        <fullName evidence="3">Ferrous iron regulator</fullName>
    </submittedName>
</protein>
<dbReference type="SMART" id="SM00899">
    <property type="entry name" value="FeoA"/>
    <property type="match status" value="1"/>
</dbReference>
<evidence type="ECO:0000313" key="3">
    <source>
        <dbReference type="EMBL" id="GBR76427.1"/>
    </source>
</evidence>
<dbReference type="InterPro" id="IPR038157">
    <property type="entry name" value="FeoA_core_dom"/>
</dbReference>